<dbReference type="FunFam" id="2.30.30.40:FF:000052">
    <property type="entry name" value="Ubiquitin-associated and SH3 domain-containing protein B"/>
    <property type="match status" value="1"/>
</dbReference>
<dbReference type="EMBL" id="JACDTQ010000575">
    <property type="protein sequence ID" value="KAF5927463.1"/>
    <property type="molecule type" value="Genomic_DNA"/>
</dbReference>
<dbReference type="PANTHER" id="PTHR16469">
    <property type="entry name" value="UBIQUITIN-ASSOCIATED AND SH3 DOMAIN-CONTAINING BA-RELATED"/>
    <property type="match status" value="1"/>
</dbReference>
<dbReference type="Gene3D" id="1.10.8.10">
    <property type="entry name" value="DNA helicase RuvA subunit, C-terminal domain"/>
    <property type="match status" value="1"/>
</dbReference>
<evidence type="ECO:0000256" key="4">
    <source>
        <dbReference type="ARBA" id="ARBA00022490"/>
    </source>
</evidence>
<dbReference type="PROSITE" id="PS50002">
    <property type="entry name" value="SH3"/>
    <property type="match status" value="1"/>
</dbReference>
<organism evidence="9 10">
    <name type="scientific">Diceros bicornis minor</name>
    <name type="common">South-central black rhinoceros</name>
    <dbReference type="NCBI Taxonomy" id="77932"/>
    <lineage>
        <taxon>Eukaryota</taxon>
        <taxon>Metazoa</taxon>
        <taxon>Chordata</taxon>
        <taxon>Craniata</taxon>
        <taxon>Vertebrata</taxon>
        <taxon>Euteleostomi</taxon>
        <taxon>Mammalia</taxon>
        <taxon>Eutheria</taxon>
        <taxon>Laurasiatheria</taxon>
        <taxon>Perissodactyla</taxon>
        <taxon>Rhinocerotidae</taxon>
        <taxon>Diceros</taxon>
    </lineage>
</organism>
<dbReference type="AlphaFoldDB" id="A0A7J7FHC8"/>
<dbReference type="PANTHER" id="PTHR16469:SF7">
    <property type="entry name" value="UBIQUITIN-ASSOCIATED AND SH3 DOMAIN-CONTAINING PROTEIN A"/>
    <property type="match status" value="1"/>
</dbReference>
<evidence type="ECO:0000256" key="7">
    <source>
        <dbReference type="SAM" id="MobiDB-lite"/>
    </source>
</evidence>
<dbReference type="InterPro" id="IPR013078">
    <property type="entry name" value="His_Pase_superF_clade-1"/>
</dbReference>
<dbReference type="Pfam" id="PF00300">
    <property type="entry name" value="His_Phos_1"/>
    <property type="match status" value="2"/>
</dbReference>
<feature type="region of interest" description="Disordered" evidence="7">
    <location>
        <begin position="358"/>
        <end position="377"/>
    </location>
</feature>
<dbReference type="SUPFAM" id="SSF46934">
    <property type="entry name" value="UBA-like"/>
    <property type="match status" value="1"/>
</dbReference>
<dbReference type="InterPro" id="IPR036028">
    <property type="entry name" value="SH3-like_dom_sf"/>
</dbReference>
<evidence type="ECO:0000256" key="5">
    <source>
        <dbReference type="ARBA" id="ARBA00023242"/>
    </source>
</evidence>
<dbReference type="GO" id="GO:0050860">
    <property type="term" value="P:negative regulation of T cell receptor signaling pathway"/>
    <property type="evidence" value="ECO:0007669"/>
    <property type="project" value="TreeGrafter"/>
</dbReference>
<dbReference type="InterPro" id="IPR001452">
    <property type="entry name" value="SH3_domain"/>
</dbReference>
<dbReference type="Gene3D" id="3.40.50.1240">
    <property type="entry name" value="Phosphoglycerate mutase-like"/>
    <property type="match status" value="1"/>
</dbReference>
<reference evidence="9 10" key="1">
    <citation type="journal article" date="2020" name="Mol. Biol. Evol.">
        <title>Interspecific Gene Flow and the Evolution of Specialization in Black and White Rhinoceros.</title>
        <authorList>
            <person name="Moodley Y."/>
            <person name="Westbury M.V."/>
            <person name="Russo I.M."/>
            <person name="Gopalakrishnan S."/>
            <person name="Rakotoarivelo A."/>
            <person name="Olsen R.A."/>
            <person name="Prost S."/>
            <person name="Tunstall T."/>
            <person name="Ryder O.A."/>
            <person name="Dalen L."/>
            <person name="Bruford M.W."/>
        </authorList>
    </citation>
    <scope>NUCLEOTIDE SEQUENCE [LARGE SCALE GENOMIC DNA]</scope>
    <source>
        <strain evidence="9">SBR-YM</strain>
        <tissue evidence="9">Skin</tissue>
    </source>
</reference>
<evidence type="ECO:0000256" key="1">
    <source>
        <dbReference type="ARBA" id="ARBA00004123"/>
    </source>
</evidence>
<comment type="caution">
    <text evidence="9">The sequence shown here is derived from an EMBL/GenBank/DDBJ whole genome shotgun (WGS) entry which is preliminary data.</text>
</comment>
<evidence type="ECO:0000313" key="9">
    <source>
        <dbReference type="EMBL" id="KAF5927463.1"/>
    </source>
</evidence>
<dbReference type="SUPFAM" id="SSF50044">
    <property type="entry name" value="SH3-domain"/>
    <property type="match status" value="1"/>
</dbReference>
<evidence type="ECO:0000256" key="6">
    <source>
        <dbReference type="PROSITE-ProRule" id="PRU00192"/>
    </source>
</evidence>
<evidence type="ECO:0000256" key="2">
    <source>
        <dbReference type="ARBA" id="ARBA00004496"/>
    </source>
</evidence>
<dbReference type="InterPro" id="IPR029033">
    <property type="entry name" value="His_PPase_superfam"/>
</dbReference>
<name>A0A7J7FHC8_DICBM</name>
<dbReference type="SUPFAM" id="SSF53254">
    <property type="entry name" value="Phosphoglycerate mutase-like"/>
    <property type="match status" value="1"/>
</dbReference>
<dbReference type="InterPro" id="IPR015940">
    <property type="entry name" value="UBA"/>
</dbReference>
<accession>A0A7J7FHC8</accession>
<protein>
    <recommendedName>
        <fullName evidence="8">SH3 domain-containing protein</fullName>
    </recommendedName>
</protein>
<dbReference type="Pfam" id="PF22562">
    <property type="entry name" value="UBA_7"/>
    <property type="match status" value="1"/>
</dbReference>
<gene>
    <name evidence="9" type="ORF">HPG69_016101</name>
</gene>
<evidence type="ECO:0000259" key="8">
    <source>
        <dbReference type="PROSITE" id="PS50002"/>
    </source>
</evidence>
<keyword evidence="10" id="KW-1185">Reference proteome</keyword>
<dbReference type="CDD" id="cd07067">
    <property type="entry name" value="HP_PGM_like"/>
    <property type="match status" value="1"/>
</dbReference>
<feature type="domain" description="SH3" evidence="8">
    <location>
        <begin position="271"/>
        <end position="336"/>
    </location>
</feature>
<dbReference type="InterPro" id="IPR009060">
    <property type="entry name" value="UBA-like_sf"/>
</dbReference>
<evidence type="ECO:0000256" key="3">
    <source>
        <dbReference type="ARBA" id="ARBA00022443"/>
    </source>
</evidence>
<dbReference type="Gene3D" id="2.30.30.40">
    <property type="entry name" value="SH3 Domains"/>
    <property type="match status" value="1"/>
</dbReference>
<evidence type="ECO:0000313" key="10">
    <source>
        <dbReference type="Proteomes" id="UP000551758"/>
    </source>
</evidence>
<dbReference type="GO" id="GO:0005737">
    <property type="term" value="C:cytoplasm"/>
    <property type="evidence" value="ECO:0007669"/>
    <property type="project" value="UniProtKB-SubCell"/>
</dbReference>
<proteinExistence type="predicted"/>
<sequence>MAAGETQLYAKISNKLKGRSTPALLDSLLGMGFPAHTALKALAATGRKTVEEASDCPFLGVSLPVILASYSVVVIVCPPRGKNLCHDARLHCHCNDPSLDDPIPQEYALFLCPMGSLLEKLQEFWRESKRQCAKNRAHEVFPHITLCDFFTCEDQKVECLYEALKRAGDRMLGSFPSVVPLVLHSSVSYLGFFLDNGPADVIREFAATFATEASVLADCTVRPCTKQLHMTLAHKFYPHHQRTLEQLARAIHPSPSCQWTAALYSRDMRFVHYQTLRALFQYKPQNVDELTLRPDDYIFVDPTQQEEASEGWVIGISHRTGCRGFLPENYTERASECDTWVKHRTYTFSLAMDLNSKKDGEASSRRNGELHPPQTARNLSSMQALQATIVRKSVLVVRHGERVDQIFGKSWLQQCSTPDGKYYRPDLNFPCSLPRRSNGIKDFENDPPLSSCGIFQSRMTGEALLDSGIRITSVFTSPALRCVQTAKHILEGRLRRRLIYIKPKGTLKMTNICILLNPELKLEKKIKIRVEPGIFEWTKWEAGKTPPTLMSLEELKEANFNVSMDYRPAFPLASLMPAESYNEYVDRCAVSVERIVSACPEDVGVILIVGHGSALDSCTRPLLGLPPRDCGDFAQLVRKIPSLGMCFCEENKEEGKWELVNPPVKTLTHGSNSAFNWRNWILEAKLSAEALRYCYFEGIFASPNIICRSTKCTFRFQNVCHRFPLCNCGFSSCELGCEDATLKLTLWLCLHRPKEVEYSIKRKQKTIYQMETRELLLVLILSHYHSWGLWLTSKWPFRGETRRLEGSTSTSSVVSWEQTIKGAPVEQRWYTRNLEKGPATSWKTSKKAIPDRRLLSFLVQLFLLRER</sequence>
<keyword evidence="3 6" id="KW-0728">SH3 domain</keyword>
<keyword evidence="4" id="KW-0963">Cytoplasm</keyword>
<comment type="subcellular location">
    <subcellularLocation>
        <location evidence="2">Cytoplasm</location>
    </subcellularLocation>
    <subcellularLocation>
        <location evidence="1">Nucleus</location>
    </subcellularLocation>
</comment>
<dbReference type="InterPro" id="IPR051710">
    <property type="entry name" value="Phosphatase_SH3-domain"/>
</dbReference>
<dbReference type="Pfam" id="PF14604">
    <property type="entry name" value="SH3_9"/>
    <property type="match status" value="1"/>
</dbReference>
<dbReference type="GO" id="GO:0005634">
    <property type="term" value="C:nucleus"/>
    <property type="evidence" value="ECO:0007669"/>
    <property type="project" value="UniProtKB-SubCell"/>
</dbReference>
<dbReference type="SMART" id="SM00326">
    <property type="entry name" value="SH3"/>
    <property type="match status" value="1"/>
</dbReference>
<feature type="compositionally biased region" description="Basic and acidic residues" evidence="7">
    <location>
        <begin position="358"/>
        <end position="369"/>
    </location>
</feature>
<dbReference type="Proteomes" id="UP000551758">
    <property type="component" value="Unassembled WGS sequence"/>
</dbReference>
<keyword evidence="5" id="KW-0539">Nucleus</keyword>